<name>A0ACC2VEJ7_9TREE</name>
<reference evidence="1" key="1">
    <citation type="submission" date="2023-04" db="EMBL/GenBank/DDBJ databases">
        <title>Draft Genome sequencing of Naganishia species isolated from polar environments using Oxford Nanopore Technology.</title>
        <authorList>
            <person name="Leo P."/>
            <person name="Venkateswaran K."/>
        </authorList>
    </citation>
    <scope>NUCLEOTIDE SEQUENCE</scope>
    <source>
        <strain evidence="1">MNA-CCFEE 5261</strain>
    </source>
</reference>
<protein>
    <submittedName>
        <fullName evidence="1">Uncharacterized protein</fullName>
    </submittedName>
</protein>
<dbReference type="Proteomes" id="UP001241377">
    <property type="component" value="Unassembled WGS sequence"/>
</dbReference>
<organism evidence="1 2">
    <name type="scientific">Naganishia cerealis</name>
    <dbReference type="NCBI Taxonomy" id="610337"/>
    <lineage>
        <taxon>Eukaryota</taxon>
        <taxon>Fungi</taxon>
        <taxon>Dikarya</taxon>
        <taxon>Basidiomycota</taxon>
        <taxon>Agaricomycotina</taxon>
        <taxon>Tremellomycetes</taxon>
        <taxon>Filobasidiales</taxon>
        <taxon>Filobasidiaceae</taxon>
        <taxon>Naganishia</taxon>
    </lineage>
</organism>
<sequence length="215" mass="22829">MAMSRQDSSNGAGFRRLRKKGHIVCAQEIGSSPAHPQLDSGFPSHLVPQQDSARETLDYGDTASKAKRYPSTAGIGGTAHFEGKQQSPTCPSVVATDASATKSNTTVSSFEDFLSRATPPPPEHDALPIEVWALPKTGQCKSETSSSPPAYIAESDVGGVQGNRVVPQLDVPPVALLRPLSLSFVNGQHGSPSTSQDPGKAHNNRVPFDQWRFGL</sequence>
<proteinExistence type="predicted"/>
<keyword evidence="2" id="KW-1185">Reference proteome</keyword>
<dbReference type="EMBL" id="JASBWR010000084">
    <property type="protein sequence ID" value="KAJ9097535.1"/>
    <property type="molecule type" value="Genomic_DNA"/>
</dbReference>
<evidence type="ECO:0000313" key="2">
    <source>
        <dbReference type="Proteomes" id="UP001241377"/>
    </source>
</evidence>
<comment type="caution">
    <text evidence="1">The sequence shown here is derived from an EMBL/GenBank/DDBJ whole genome shotgun (WGS) entry which is preliminary data.</text>
</comment>
<accession>A0ACC2VEJ7</accession>
<gene>
    <name evidence="1" type="ORF">QFC19_006709</name>
</gene>
<evidence type="ECO:0000313" key="1">
    <source>
        <dbReference type="EMBL" id="KAJ9097535.1"/>
    </source>
</evidence>